<feature type="domain" description="Ppx/GppA phosphatase C-terminal" evidence="2">
    <location>
        <begin position="330"/>
        <end position="416"/>
    </location>
</feature>
<dbReference type="PANTHER" id="PTHR30005:SF0">
    <property type="entry name" value="RETROGRADE REGULATION PROTEIN 2"/>
    <property type="match status" value="1"/>
</dbReference>
<dbReference type="EC" id="3.6.1.40" evidence="3"/>
<evidence type="ECO:0000259" key="2">
    <source>
        <dbReference type="Pfam" id="PF21447"/>
    </source>
</evidence>
<dbReference type="RefSeq" id="WP_179975016.1">
    <property type="nucleotide sequence ID" value="NZ_CP049075.1"/>
</dbReference>
<protein>
    <submittedName>
        <fullName evidence="3">Guanosine-5'-triphosphate, 3'-diphosphate pyrophosphatase</fullName>
        <ecNumber evidence="3">3.6.1.40</ecNumber>
    </submittedName>
</protein>
<evidence type="ECO:0000259" key="1">
    <source>
        <dbReference type="Pfam" id="PF02541"/>
    </source>
</evidence>
<feature type="domain" description="Ppx/GppA phosphatase N-terminal" evidence="1">
    <location>
        <begin position="24"/>
        <end position="299"/>
    </location>
</feature>
<dbReference type="InterPro" id="IPR043129">
    <property type="entry name" value="ATPase_NBD"/>
</dbReference>
<proteinExistence type="predicted"/>
<dbReference type="Proteomes" id="UP000509414">
    <property type="component" value="Chromosome"/>
</dbReference>
<dbReference type="PANTHER" id="PTHR30005">
    <property type="entry name" value="EXOPOLYPHOSPHATASE"/>
    <property type="match status" value="1"/>
</dbReference>
<dbReference type="Gene3D" id="3.30.420.40">
    <property type="match status" value="1"/>
</dbReference>
<evidence type="ECO:0000313" key="4">
    <source>
        <dbReference type="Proteomes" id="UP000509414"/>
    </source>
</evidence>
<name>A0A7H9CIC6_9BACT</name>
<gene>
    <name evidence="3" type="primary">gppA</name>
    <name evidence="3" type="ORF">CINF_1392</name>
</gene>
<dbReference type="KEGG" id="cinf:CINF_1392"/>
<dbReference type="Gene3D" id="1.10.3210.10">
    <property type="entry name" value="Hypothetical protein af1432"/>
    <property type="match status" value="1"/>
</dbReference>
<dbReference type="Pfam" id="PF21447">
    <property type="entry name" value="Ppx-GppA_III"/>
    <property type="match status" value="1"/>
</dbReference>
<dbReference type="GO" id="GO:0008894">
    <property type="term" value="F:guanosine-5'-triphosphate,3'-diphosphate diphosphatase activity"/>
    <property type="evidence" value="ECO:0007669"/>
    <property type="project" value="UniProtKB-EC"/>
</dbReference>
<sequence>MPKRIAVIDLGSNSARMAIFERTSRLGFFILREYKLKVRLGEGAYEKGGVLQQKAMDNVYSAFSEFKSYIKLYGARRIIATGTSALRDAPNAKEFINRVKNGLGINLRVVDGKSEAYYGGLAALNLLSPLKNATTIDIGGGSTELARIQNGRITATISLNIGTVRLKELFYDKKDANGASEFINKLLKGIDKDFANSDIIAIGGSLRAISTAIIKERKYPLESLHNFIYPFNAQNSAYIRKIALSSVLGLKNFNISKDRFDTIRGGALVFLKLCESLGAKRVITSGVGIREGLFLSAILRPGVKFPANFNPSLKSLQDRFCPIDNRATLNTAKELFRVFAPFHRLGENELFLLSVAAKIFNVGRALGYYKERLNSAYIVRTALNYGYTHEQLCNIAVICQFHGKDFDNDDLGEFSKLCAPLKTLKWLCFLLASARELSTFKQARFSLDGSTLKISGLSDHLMLKQSLKKLPKPATIAISFED</sequence>
<dbReference type="Gene3D" id="3.30.420.150">
    <property type="entry name" value="Exopolyphosphatase. Domain 2"/>
    <property type="match status" value="1"/>
</dbReference>
<dbReference type="InterPro" id="IPR003695">
    <property type="entry name" value="Ppx_GppA_N"/>
</dbReference>
<dbReference type="EMBL" id="CP049075">
    <property type="protein sequence ID" value="QLI05877.1"/>
    <property type="molecule type" value="Genomic_DNA"/>
</dbReference>
<dbReference type="AlphaFoldDB" id="A0A7H9CIC6"/>
<dbReference type="SUPFAM" id="SSF109604">
    <property type="entry name" value="HD-domain/PDEase-like"/>
    <property type="match status" value="1"/>
</dbReference>
<keyword evidence="4" id="KW-1185">Reference proteome</keyword>
<dbReference type="InterPro" id="IPR050273">
    <property type="entry name" value="GppA/Ppx_hydrolase"/>
</dbReference>
<reference evidence="3 4" key="1">
    <citation type="submission" date="2020-02" db="EMBL/GenBank/DDBJ databases">
        <title>Complete genome sequence of the novel Campylobacter species Candidatus Campylobacter infans.</title>
        <authorList>
            <person name="Duim B."/>
            <person name="Zomer A."/>
            <person name="van der Graaf L."/>
            <person name="Wagenaar J."/>
        </authorList>
    </citation>
    <scope>NUCLEOTIDE SEQUENCE [LARGE SCALE GENOMIC DNA]</scope>
    <source>
        <strain evidence="3 4">19S00001</strain>
    </source>
</reference>
<dbReference type="CDD" id="cd24052">
    <property type="entry name" value="ASKHA_NBD_HpPPX-GppA-like"/>
    <property type="match status" value="1"/>
</dbReference>
<keyword evidence="3" id="KW-0378">Hydrolase</keyword>
<dbReference type="Pfam" id="PF02541">
    <property type="entry name" value="Ppx-GppA"/>
    <property type="match status" value="1"/>
</dbReference>
<dbReference type="InterPro" id="IPR048950">
    <property type="entry name" value="Ppx_GppA_C"/>
</dbReference>
<evidence type="ECO:0000313" key="3">
    <source>
        <dbReference type="EMBL" id="QLI05877.1"/>
    </source>
</evidence>
<dbReference type="SUPFAM" id="SSF53067">
    <property type="entry name" value="Actin-like ATPase domain"/>
    <property type="match status" value="2"/>
</dbReference>
<organism evidence="3 4">
    <name type="scientific">Candidatus Campylobacter infans</name>
    <dbReference type="NCBI Taxonomy" id="2561898"/>
    <lineage>
        <taxon>Bacteria</taxon>
        <taxon>Pseudomonadati</taxon>
        <taxon>Campylobacterota</taxon>
        <taxon>Epsilonproteobacteria</taxon>
        <taxon>Campylobacterales</taxon>
        <taxon>Campylobacteraceae</taxon>
        <taxon>Campylobacter</taxon>
    </lineage>
</organism>
<accession>A0A7H9CIC6</accession>